<dbReference type="KEGG" id="ehx:EMIHUDRAFT_202534"/>
<name>A0A0D3K8C0_EMIH1</name>
<dbReference type="AlphaFoldDB" id="A0A0D3K8C0"/>
<dbReference type="SUPFAM" id="SSF54928">
    <property type="entry name" value="RNA-binding domain, RBD"/>
    <property type="match status" value="1"/>
</dbReference>
<dbReference type="PANTHER" id="PTHR47093:SF1">
    <property type="entry name" value="PROTEIN JSN1-RELATED"/>
    <property type="match status" value="1"/>
</dbReference>
<protein>
    <recommendedName>
        <fullName evidence="1">RRM domain-containing protein</fullName>
    </recommendedName>
</protein>
<dbReference type="InterPro" id="IPR052645">
    <property type="entry name" value="Pumilio_domain_protein"/>
</dbReference>
<dbReference type="EnsemblProtists" id="EOD32005">
    <property type="protein sequence ID" value="EOD32005"/>
    <property type="gene ID" value="EMIHUDRAFT_202534"/>
</dbReference>
<sequence length="338" mass="35261">MGGGMGAYGAPVPDYPDYRGLAGEFALGGEYGAMRPADGEYGPLESVKIIPDKRHGFVNFVDPADALQLMASTGQQALVPLRGKPTLLQWGKARPGASEAALTAVFSPYGELESVRMVPKKRAAFANYTCVASAIQARERLHGRARPAPFAEAAAAEAASGVPGSGKPLLINFTSSQQNCMRARNGRPPPGLYFGSLPDSAGLAELASLVERYGVVESMRLDVAVAVLEHLSSDEGRGLLLNGKRLTANYAKARAPTGEQLEQYEGGARRKLRLRFRAAAPSESEVKAALGKAEALVCVGEAEAGGEGGEILQVDFASVSAACAAKEVSRGGEGEARG</sequence>
<dbReference type="InterPro" id="IPR012677">
    <property type="entry name" value="Nucleotide-bd_a/b_plait_sf"/>
</dbReference>
<dbReference type="Gene3D" id="3.30.70.330">
    <property type="match status" value="2"/>
</dbReference>
<dbReference type="STRING" id="2903.R1EZK6"/>
<dbReference type="Pfam" id="PF00076">
    <property type="entry name" value="RRM_1"/>
    <property type="match status" value="1"/>
</dbReference>
<dbReference type="InterPro" id="IPR000504">
    <property type="entry name" value="RRM_dom"/>
</dbReference>
<dbReference type="Proteomes" id="UP000013827">
    <property type="component" value="Unassembled WGS sequence"/>
</dbReference>
<dbReference type="InterPro" id="IPR035979">
    <property type="entry name" value="RBD_domain_sf"/>
</dbReference>
<feature type="domain" description="RRM" evidence="1">
    <location>
        <begin position="95"/>
        <end position="144"/>
    </location>
</feature>
<dbReference type="RefSeq" id="XP_005784434.1">
    <property type="nucleotide sequence ID" value="XM_005784377.1"/>
</dbReference>
<dbReference type="GeneID" id="17277278"/>
<proteinExistence type="predicted"/>
<dbReference type="HOGENOM" id="CLU_822413_0_0_1"/>
<evidence type="ECO:0000313" key="3">
    <source>
        <dbReference type="Proteomes" id="UP000013827"/>
    </source>
</evidence>
<keyword evidence="3" id="KW-1185">Reference proteome</keyword>
<accession>A0A0D3K8C0</accession>
<evidence type="ECO:0000313" key="2">
    <source>
        <dbReference type="EnsemblProtists" id="EOD32005"/>
    </source>
</evidence>
<dbReference type="GO" id="GO:0003723">
    <property type="term" value="F:RNA binding"/>
    <property type="evidence" value="ECO:0007669"/>
    <property type="project" value="InterPro"/>
</dbReference>
<evidence type="ECO:0000259" key="1">
    <source>
        <dbReference type="Pfam" id="PF00076"/>
    </source>
</evidence>
<reference evidence="3" key="1">
    <citation type="journal article" date="2013" name="Nature">
        <title>Pan genome of the phytoplankton Emiliania underpins its global distribution.</title>
        <authorList>
            <person name="Read B.A."/>
            <person name="Kegel J."/>
            <person name="Klute M.J."/>
            <person name="Kuo A."/>
            <person name="Lefebvre S.C."/>
            <person name="Maumus F."/>
            <person name="Mayer C."/>
            <person name="Miller J."/>
            <person name="Monier A."/>
            <person name="Salamov A."/>
            <person name="Young J."/>
            <person name="Aguilar M."/>
            <person name="Claverie J.M."/>
            <person name="Frickenhaus S."/>
            <person name="Gonzalez K."/>
            <person name="Herman E.K."/>
            <person name="Lin Y.C."/>
            <person name="Napier J."/>
            <person name="Ogata H."/>
            <person name="Sarno A.F."/>
            <person name="Shmutz J."/>
            <person name="Schroeder D."/>
            <person name="de Vargas C."/>
            <person name="Verret F."/>
            <person name="von Dassow P."/>
            <person name="Valentin K."/>
            <person name="Van de Peer Y."/>
            <person name="Wheeler G."/>
            <person name="Dacks J.B."/>
            <person name="Delwiche C.F."/>
            <person name="Dyhrman S.T."/>
            <person name="Glockner G."/>
            <person name="John U."/>
            <person name="Richards T."/>
            <person name="Worden A.Z."/>
            <person name="Zhang X."/>
            <person name="Grigoriev I.V."/>
            <person name="Allen A.E."/>
            <person name="Bidle K."/>
            <person name="Borodovsky M."/>
            <person name="Bowler C."/>
            <person name="Brownlee C."/>
            <person name="Cock J.M."/>
            <person name="Elias M."/>
            <person name="Gladyshev V.N."/>
            <person name="Groth M."/>
            <person name="Guda C."/>
            <person name="Hadaegh A."/>
            <person name="Iglesias-Rodriguez M.D."/>
            <person name="Jenkins J."/>
            <person name="Jones B.M."/>
            <person name="Lawson T."/>
            <person name="Leese F."/>
            <person name="Lindquist E."/>
            <person name="Lobanov A."/>
            <person name="Lomsadze A."/>
            <person name="Malik S.B."/>
            <person name="Marsh M.E."/>
            <person name="Mackinder L."/>
            <person name="Mock T."/>
            <person name="Mueller-Roeber B."/>
            <person name="Pagarete A."/>
            <person name="Parker M."/>
            <person name="Probert I."/>
            <person name="Quesneville H."/>
            <person name="Raines C."/>
            <person name="Rensing S.A."/>
            <person name="Riano-Pachon D.M."/>
            <person name="Richier S."/>
            <person name="Rokitta S."/>
            <person name="Shiraiwa Y."/>
            <person name="Soanes D.M."/>
            <person name="van der Giezen M."/>
            <person name="Wahlund T.M."/>
            <person name="Williams B."/>
            <person name="Wilson W."/>
            <person name="Wolfe G."/>
            <person name="Wurch L.L."/>
        </authorList>
    </citation>
    <scope>NUCLEOTIDE SEQUENCE</scope>
</reference>
<reference evidence="2" key="2">
    <citation type="submission" date="2024-10" db="UniProtKB">
        <authorList>
            <consortium name="EnsemblProtists"/>
        </authorList>
    </citation>
    <scope>IDENTIFICATION</scope>
</reference>
<dbReference type="PANTHER" id="PTHR47093">
    <property type="entry name" value="PROTEIN JSN1-RELATED"/>
    <property type="match status" value="1"/>
</dbReference>
<dbReference type="GO" id="GO:0000288">
    <property type="term" value="P:nuclear-transcribed mRNA catabolic process, deadenylation-dependent decay"/>
    <property type="evidence" value="ECO:0007669"/>
    <property type="project" value="TreeGrafter"/>
</dbReference>
<dbReference type="PaxDb" id="2903-EOD32005"/>
<organism evidence="2 3">
    <name type="scientific">Emiliania huxleyi (strain CCMP1516)</name>
    <dbReference type="NCBI Taxonomy" id="280463"/>
    <lineage>
        <taxon>Eukaryota</taxon>
        <taxon>Haptista</taxon>
        <taxon>Haptophyta</taxon>
        <taxon>Prymnesiophyceae</taxon>
        <taxon>Isochrysidales</taxon>
        <taxon>Noelaerhabdaceae</taxon>
        <taxon>Emiliania</taxon>
    </lineage>
</organism>